<keyword evidence="3" id="KW-1185">Reference proteome</keyword>
<name>A0AA38TCB3_9ASTR</name>
<accession>A0AA38TCB3</accession>
<comment type="caution">
    <text evidence="2">The sequence shown here is derived from an EMBL/GenBank/DDBJ whole genome shotgun (WGS) entry which is preliminary data.</text>
</comment>
<organism evidence="2 3">
    <name type="scientific">Centaurea solstitialis</name>
    <name type="common">yellow star-thistle</name>
    <dbReference type="NCBI Taxonomy" id="347529"/>
    <lineage>
        <taxon>Eukaryota</taxon>
        <taxon>Viridiplantae</taxon>
        <taxon>Streptophyta</taxon>
        <taxon>Embryophyta</taxon>
        <taxon>Tracheophyta</taxon>
        <taxon>Spermatophyta</taxon>
        <taxon>Magnoliopsida</taxon>
        <taxon>eudicotyledons</taxon>
        <taxon>Gunneridae</taxon>
        <taxon>Pentapetalae</taxon>
        <taxon>asterids</taxon>
        <taxon>campanulids</taxon>
        <taxon>Asterales</taxon>
        <taxon>Asteraceae</taxon>
        <taxon>Carduoideae</taxon>
        <taxon>Cardueae</taxon>
        <taxon>Centaureinae</taxon>
        <taxon>Centaurea</taxon>
    </lineage>
</organism>
<protein>
    <recommendedName>
        <fullName evidence="1">Retrovirus-related Pol polyprotein from transposon TNT 1-94-like beta-barrel domain-containing protein</fullName>
    </recommendedName>
</protein>
<dbReference type="InterPro" id="IPR054722">
    <property type="entry name" value="PolX-like_BBD"/>
</dbReference>
<evidence type="ECO:0000313" key="3">
    <source>
        <dbReference type="Proteomes" id="UP001172457"/>
    </source>
</evidence>
<evidence type="ECO:0000313" key="2">
    <source>
        <dbReference type="EMBL" id="KAJ9552551.1"/>
    </source>
</evidence>
<dbReference type="AlphaFoldDB" id="A0AA38TCB3"/>
<dbReference type="PANTHER" id="PTHR47592">
    <property type="entry name" value="PBF68 PROTEIN"/>
    <property type="match status" value="1"/>
</dbReference>
<reference evidence="2" key="1">
    <citation type="submission" date="2023-03" db="EMBL/GenBank/DDBJ databases">
        <title>Chromosome-scale reference genome and RAD-based genetic map of yellow starthistle (Centaurea solstitialis) reveal putative structural variation and QTLs associated with invader traits.</title>
        <authorList>
            <person name="Reatini B."/>
            <person name="Cang F.A."/>
            <person name="Jiang Q."/>
            <person name="Mckibben M.T.W."/>
            <person name="Barker M.S."/>
            <person name="Rieseberg L.H."/>
            <person name="Dlugosch K.M."/>
        </authorList>
    </citation>
    <scope>NUCLEOTIDE SEQUENCE</scope>
    <source>
        <strain evidence="2">CAN-66</strain>
        <tissue evidence="2">Leaf</tissue>
    </source>
</reference>
<gene>
    <name evidence="2" type="ORF">OSB04_016596</name>
</gene>
<sequence length="262" mass="29590">MANPPKDTYVESGSLAKPPRFNADNFPLWKSRMELFLSGSDPQIPYFLEHIKCISNANGDRTHIKVKVSKNKMEGFEWQVSLQRFKLTLRSLKGFQEEDFELLDETTEVPNEETLVEVVPEETHIKPTLLTLQTNSLVWLRLFWSQIGSIPVLPNTFATLNTCLLPIKASTTKNQCTWGTPLPQRSKGRGKVILNLTLGKELVLTDVLHVPAITKNLLSNPTLSIKGFKMVFEYDKVVGHMLGRATLMRGSSSLALYQTMLM</sequence>
<feature type="domain" description="Retrovirus-related Pol polyprotein from transposon TNT 1-94-like beta-barrel" evidence="1">
    <location>
        <begin position="185"/>
        <end position="228"/>
    </location>
</feature>
<proteinExistence type="predicted"/>
<evidence type="ECO:0000259" key="1">
    <source>
        <dbReference type="Pfam" id="PF22936"/>
    </source>
</evidence>
<dbReference type="Pfam" id="PF22936">
    <property type="entry name" value="Pol_BBD"/>
    <property type="match status" value="1"/>
</dbReference>
<dbReference type="EMBL" id="JARYMX010000004">
    <property type="protein sequence ID" value="KAJ9552551.1"/>
    <property type="molecule type" value="Genomic_DNA"/>
</dbReference>
<dbReference type="PANTHER" id="PTHR47592:SF27">
    <property type="entry name" value="OS08G0421700 PROTEIN"/>
    <property type="match status" value="1"/>
</dbReference>
<dbReference type="Proteomes" id="UP001172457">
    <property type="component" value="Chromosome 4"/>
</dbReference>